<protein>
    <recommendedName>
        <fullName evidence="4">Lipoprotein</fullName>
    </recommendedName>
</protein>
<dbReference type="KEGG" id="bmx:BMS_1725"/>
<dbReference type="PATRIC" id="fig|862908.3.peg.1639"/>
<organism evidence="2 3">
    <name type="scientific">Halobacteriovorax marinus (strain ATCC BAA-682 / DSM 15412 / SJ)</name>
    <name type="common">Bacteriovorax marinus</name>
    <dbReference type="NCBI Taxonomy" id="862908"/>
    <lineage>
        <taxon>Bacteria</taxon>
        <taxon>Pseudomonadati</taxon>
        <taxon>Bdellovibrionota</taxon>
        <taxon>Bacteriovoracia</taxon>
        <taxon>Bacteriovoracales</taxon>
        <taxon>Halobacteriovoraceae</taxon>
        <taxon>Halobacteriovorax</taxon>
    </lineage>
</organism>
<sequence>MNVSKILISFLFSLTAFSAVWHADNSWTPQYESEYSKWMTSQAVHARIFVDKNSKYYGLRADCADAAYAMRAIFSFENSLPFAISNPSGGRASQTLTNATNAFDKYRDSHKRVVAFLDYLGESVGTENLSRLDTYPVALKSIRPATLYTYKIKGRFGKVIRHAYTIKNIQSTGSFDLIYSTQAIKKDNLPMNYRKGKELVNLPQTVWGFRRFKWPSTLANSNTTLASHFSYSEEQYSLARELGSNEFFSYVKDLLKTENETPNSIIKRVLDNACAEAVARIDYVNQGVAYNLSRNGKCMNYTDYDIYSTPARDKALKASFEALVYNWKKVGSKVSDNHLAMLVESIVNPTYVDRDLVTEYCPIKVEGLKTYNLAEIWERVQSGALSSHPNDSLAARWGVPGVRTSCKVWY</sequence>
<keyword evidence="3" id="KW-1185">Reference proteome</keyword>
<reference evidence="3" key="1">
    <citation type="journal article" date="2013" name="ISME J.">
        <title>A small predatory core genome in the divergent marine Bacteriovorax marinus SJ and the terrestrial Bdellovibrio bacteriovorus.</title>
        <authorList>
            <person name="Crossman L.C."/>
            <person name="Chen H."/>
            <person name="Cerdeno-Tarraga A.M."/>
            <person name="Brooks K."/>
            <person name="Quail M.A."/>
            <person name="Pineiro S.A."/>
            <person name="Hobley L."/>
            <person name="Sockett R.E."/>
            <person name="Bentley S.D."/>
            <person name="Parkhill J."/>
            <person name="Williams H.N."/>
            <person name="Stine O.C."/>
        </authorList>
    </citation>
    <scope>NUCLEOTIDE SEQUENCE [LARGE SCALE GENOMIC DNA]</scope>
    <source>
        <strain evidence="3">ATCC BAA-682 / DSM 15412 / SJ</strain>
    </source>
</reference>
<feature type="chain" id="PRO_5003154834" description="Lipoprotein" evidence="1">
    <location>
        <begin position="24"/>
        <end position="410"/>
    </location>
</feature>
<proteinExistence type="predicted"/>
<evidence type="ECO:0008006" key="4">
    <source>
        <dbReference type="Google" id="ProtNLM"/>
    </source>
</evidence>
<dbReference type="EMBL" id="FQ312005">
    <property type="protein sequence ID" value="CBW26556.1"/>
    <property type="molecule type" value="Genomic_DNA"/>
</dbReference>
<evidence type="ECO:0000313" key="2">
    <source>
        <dbReference type="EMBL" id="CBW26556.1"/>
    </source>
</evidence>
<dbReference type="OrthoDB" id="5288260at2"/>
<gene>
    <name evidence="2" type="ordered locus">BMS_1725</name>
</gene>
<dbReference type="STRING" id="862908.BMS_1725"/>
<dbReference type="AlphaFoldDB" id="E1X1G5"/>
<accession>E1X1G5</accession>
<keyword evidence="1" id="KW-0732">Signal</keyword>
<evidence type="ECO:0000256" key="1">
    <source>
        <dbReference type="SAM" id="SignalP"/>
    </source>
</evidence>
<evidence type="ECO:0000313" key="3">
    <source>
        <dbReference type="Proteomes" id="UP000008963"/>
    </source>
</evidence>
<dbReference type="eggNOG" id="ENOG503145M">
    <property type="taxonomic scope" value="Bacteria"/>
</dbReference>
<name>E1X1G5_HALMS</name>
<dbReference type="HOGENOM" id="CLU_670425_0_0_7"/>
<dbReference type="Proteomes" id="UP000008963">
    <property type="component" value="Chromosome"/>
</dbReference>
<feature type="signal peptide" evidence="1">
    <location>
        <begin position="1"/>
        <end position="23"/>
    </location>
</feature>
<dbReference type="RefSeq" id="WP_014244337.1">
    <property type="nucleotide sequence ID" value="NC_016620.1"/>
</dbReference>